<evidence type="ECO:0000259" key="7">
    <source>
        <dbReference type="Pfam" id="PF20684"/>
    </source>
</evidence>
<dbReference type="InterPro" id="IPR052337">
    <property type="entry name" value="SAT4-like"/>
</dbReference>
<evidence type="ECO:0000256" key="4">
    <source>
        <dbReference type="ARBA" id="ARBA00023136"/>
    </source>
</evidence>
<sequence length="345" mass="39149">MLPLVIESWIWYMLVVLVILARYVSRWLLLGSIKRFQIGDGVMLVVLGFYSVLVPVMNIISNLDSNLILPKDIPLLTPSSINDRIRGSQLTVVVEQSMIVTIWGCKVCLLLLYSKLTVGLTYRNMVKLVGAYVLLSFIAMEILYFAVWCRPFTQMWAVPVDNIQCSAAINHLATNAFFNISSDAMMLCIPLPILINSQLPRTKKVILCTLFSLGGFVIICAILNKFYSFNDPFSPMWTYWYIREASTALLVANLPMCWTLMRRLFNLRSFMNNSSEHESNTSHQAPIPLANLEPNAVTGNRDKGWWEGGTAGRLYRTKSGEHIIGSPGMNLNHDIDRYRKQLSLR</sequence>
<keyword evidence="3 6" id="KW-1133">Transmembrane helix</keyword>
<feature type="transmembrane region" description="Helical" evidence="6">
    <location>
        <begin position="41"/>
        <end position="60"/>
    </location>
</feature>
<dbReference type="Proteomes" id="UP000824998">
    <property type="component" value="Unassembled WGS sequence"/>
</dbReference>
<proteinExistence type="inferred from homology"/>
<feature type="transmembrane region" description="Helical" evidence="6">
    <location>
        <begin position="125"/>
        <end position="147"/>
    </location>
</feature>
<dbReference type="EMBL" id="MU251875">
    <property type="protein sequence ID" value="KAG9228697.1"/>
    <property type="molecule type" value="Genomic_DNA"/>
</dbReference>
<comment type="caution">
    <text evidence="8">The sequence shown here is derived from an EMBL/GenBank/DDBJ whole genome shotgun (WGS) entry which is preliminary data.</text>
</comment>
<keyword evidence="9" id="KW-1185">Reference proteome</keyword>
<feature type="transmembrane region" description="Helical" evidence="6">
    <location>
        <begin position="207"/>
        <end position="227"/>
    </location>
</feature>
<accession>A0A9P7Y895</accession>
<evidence type="ECO:0000256" key="6">
    <source>
        <dbReference type="SAM" id="Phobius"/>
    </source>
</evidence>
<keyword evidence="2 6" id="KW-0812">Transmembrane</keyword>
<dbReference type="PANTHER" id="PTHR33048:SF110">
    <property type="entry name" value="UBID FAMILY DECARBOXYLASE"/>
    <property type="match status" value="1"/>
</dbReference>
<dbReference type="InterPro" id="IPR049326">
    <property type="entry name" value="Rhodopsin_dom_fungi"/>
</dbReference>
<evidence type="ECO:0000256" key="5">
    <source>
        <dbReference type="ARBA" id="ARBA00038359"/>
    </source>
</evidence>
<evidence type="ECO:0000313" key="8">
    <source>
        <dbReference type="EMBL" id="KAG9228697.1"/>
    </source>
</evidence>
<feature type="transmembrane region" description="Helical" evidence="6">
    <location>
        <begin position="176"/>
        <end position="195"/>
    </location>
</feature>
<dbReference type="AlphaFoldDB" id="A0A9P7Y895"/>
<name>A0A9P7Y895_9HELO</name>
<dbReference type="Pfam" id="PF20684">
    <property type="entry name" value="Fung_rhodopsin"/>
    <property type="match status" value="1"/>
</dbReference>
<organism evidence="8 9">
    <name type="scientific">Amylocarpus encephaloides</name>
    <dbReference type="NCBI Taxonomy" id="45428"/>
    <lineage>
        <taxon>Eukaryota</taxon>
        <taxon>Fungi</taxon>
        <taxon>Dikarya</taxon>
        <taxon>Ascomycota</taxon>
        <taxon>Pezizomycotina</taxon>
        <taxon>Leotiomycetes</taxon>
        <taxon>Helotiales</taxon>
        <taxon>Helotiales incertae sedis</taxon>
        <taxon>Amylocarpus</taxon>
    </lineage>
</organism>
<evidence type="ECO:0000313" key="9">
    <source>
        <dbReference type="Proteomes" id="UP000824998"/>
    </source>
</evidence>
<comment type="subcellular location">
    <subcellularLocation>
        <location evidence="1">Membrane</location>
        <topology evidence="1">Multi-pass membrane protein</topology>
    </subcellularLocation>
</comment>
<feature type="domain" description="Rhodopsin" evidence="7">
    <location>
        <begin position="22"/>
        <end position="263"/>
    </location>
</feature>
<protein>
    <recommendedName>
        <fullName evidence="7">Rhodopsin domain-containing protein</fullName>
    </recommendedName>
</protein>
<dbReference type="GO" id="GO:0016020">
    <property type="term" value="C:membrane"/>
    <property type="evidence" value="ECO:0007669"/>
    <property type="project" value="UniProtKB-SubCell"/>
</dbReference>
<gene>
    <name evidence="8" type="ORF">BJ875DRAFT_228844</name>
</gene>
<keyword evidence="4 6" id="KW-0472">Membrane</keyword>
<dbReference type="PANTHER" id="PTHR33048">
    <property type="entry name" value="PTH11-LIKE INTEGRAL MEMBRANE PROTEIN (AFU_ORTHOLOGUE AFUA_5G11245)"/>
    <property type="match status" value="1"/>
</dbReference>
<dbReference type="OrthoDB" id="3903189at2759"/>
<feature type="transmembrane region" description="Helical" evidence="6">
    <location>
        <begin position="6"/>
        <end position="29"/>
    </location>
</feature>
<evidence type="ECO:0000256" key="3">
    <source>
        <dbReference type="ARBA" id="ARBA00022989"/>
    </source>
</evidence>
<feature type="transmembrane region" description="Helical" evidence="6">
    <location>
        <begin position="96"/>
        <end position="113"/>
    </location>
</feature>
<feature type="transmembrane region" description="Helical" evidence="6">
    <location>
        <begin position="239"/>
        <end position="261"/>
    </location>
</feature>
<comment type="similarity">
    <text evidence="5">Belongs to the SAT4 family.</text>
</comment>
<reference evidence="8" key="1">
    <citation type="journal article" date="2021" name="IMA Fungus">
        <title>Genomic characterization of three marine fungi, including Emericellopsis atlantica sp. nov. with signatures of a generalist lifestyle and marine biomass degradation.</title>
        <authorList>
            <person name="Hagestad O.C."/>
            <person name="Hou L."/>
            <person name="Andersen J.H."/>
            <person name="Hansen E.H."/>
            <person name="Altermark B."/>
            <person name="Li C."/>
            <person name="Kuhnert E."/>
            <person name="Cox R.J."/>
            <person name="Crous P.W."/>
            <person name="Spatafora J.W."/>
            <person name="Lail K."/>
            <person name="Amirebrahimi M."/>
            <person name="Lipzen A."/>
            <person name="Pangilinan J."/>
            <person name="Andreopoulos W."/>
            <person name="Hayes R.D."/>
            <person name="Ng V."/>
            <person name="Grigoriev I.V."/>
            <person name="Jackson S.A."/>
            <person name="Sutton T.D.S."/>
            <person name="Dobson A.D.W."/>
            <person name="Rama T."/>
        </authorList>
    </citation>
    <scope>NUCLEOTIDE SEQUENCE</scope>
    <source>
        <strain evidence="8">TRa018bII</strain>
    </source>
</reference>
<evidence type="ECO:0000256" key="2">
    <source>
        <dbReference type="ARBA" id="ARBA00022692"/>
    </source>
</evidence>
<evidence type="ECO:0000256" key="1">
    <source>
        <dbReference type="ARBA" id="ARBA00004141"/>
    </source>
</evidence>